<feature type="binding site" evidence="10">
    <location>
        <position position="117"/>
    </location>
    <ligand>
        <name>a divalent metal cation</name>
        <dbReference type="ChEBI" id="CHEBI:60240"/>
    </ligand>
</feature>
<dbReference type="InterPro" id="IPR012337">
    <property type="entry name" value="RNaseH-like_sf"/>
</dbReference>
<dbReference type="KEGG" id="dmu:Desmu_0150"/>
<dbReference type="GO" id="GO:0006298">
    <property type="term" value="P:mismatch repair"/>
    <property type="evidence" value="ECO:0007669"/>
    <property type="project" value="TreeGrafter"/>
</dbReference>
<dbReference type="Gene3D" id="3.30.420.10">
    <property type="entry name" value="Ribonuclease H-like superfamily/Ribonuclease H"/>
    <property type="match status" value="1"/>
</dbReference>
<evidence type="ECO:0000256" key="6">
    <source>
        <dbReference type="ARBA" id="ARBA00022722"/>
    </source>
</evidence>
<dbReference type="SUPFAM" id="SSF53098">
    <property type="entry name" value="Ribonuclease H-like"/>
    <property type="match status" value="1"/>
</dbReference>
<evidence type="ECO:0000256" key="5">
    <source>
        <dbReference type="ARBA" id="ARBA00022490"/>
    </source>
</evidence>
<dbReference type="GO" id="GO:0005737">
    <property type="term" value="C:cytoplasm"/>
    <property type="evidence" value="ECO:0007669"/>
    <property type="project" value="UniProtKB-SubCell"/>
</dbReference>
<dbReference type="GeneID" id="10152838"/>
<comment type="subcellular location">
    <subcellularLocation>
        <location evidence="4">Cytoplasm</location>
    </subcellularLocation>
</comment>
<dbReference type="GO" id="GO:0046872">
    <property type="term" value="F:metal ion binding"/>
    <property type="evidence" value="ECO:0007669"/>
    <property type="project" value="UniProtKB-KW"/>
</dbReference>
<evidence type="ECO:0000313" key="13">
    <source>
        <dbReference type="EMBL" id="ADV64469.1"/>
    </source>
</evidence>
<feature type="binding site" evidence="10">
    <location>
        <position position="12"/>
    </location>
    <ligand>
        <name>a divalent metal cation</name>
        <dbReference type="ChEBI" id="CHEBI:60240"/>
    </ligand>
</feature>
<comment type="function">
    <text evidence="3 11">Endonuclease that specifically degrades the RNA of RNA-DNA hybrids.</text>
</comment>
<keyword evidence="6 10" id="KW-0540">Nuclease</keyword>
<dbReference type="NCBIfam" id="TIGR00729">
    <property type="entry name" value="ribonuclease HII"/>
    <property type="match status" value="1"/>
</dbReference>
<organism evidence="13 14">
    <name type="scientific">Desulfurococcus mucosus (strain ATCC 35584 / DSM 2162 / JCM 9187 / O7/1)</name>
    <dbReference type="NCBI Taxonomy" id="765177"/>
    <lineage>
        <taxon>Archaea</taxon>
        <taxon>Thermoproteota</taxon>
        <taxon>Thermoprotei</taxon>
        <taxon>Desulfurococcales</taxon>
        <taxon>Desulfurococcaceae</taxon>
        <taxon>Desulfurococcus</taxon>
    </lineage>
</organism>
<gene>
    <name evidence="13" type="ordered locus">Desmu_0150</name>
</gene>
<dbReference type="EC" id="3.1.26.4" evidence="11"/>
<dbReference type="InterPro" id="IPR004649">
    <property type="entry name" value="RNase_H2_suA"/>
</dbReference>
<comment type="similarity">
    <text evidence="11">Belongs to the RNase HII family.</text>
</comment>
<evidence type="ECO:0000256" key="8">
    <source>
        <dbReference type="ARBA" id="ARBA00022759"/>
    </source>
</evidence>
<protein>
    <recommendedName>
        <fullName evidence="11">Ribonuclease</fullName>
        <ecNumber evidence="11">3.1.26.4</ecNumber>
    </recommendedName>
</protein>
<evidence type="ECO:0000256" key="10">
    <source>
        <dbReference type="PROSITE-ProRule" id="PRU01319"/>
    </source>
</evidence>
<dbReference type="InterPro" id="IPR001352">
    <property type="entry name" value="RNase_HII/HIII"/>
</dbReference>
<dbReference type="RefSeq" id="WP_013561691.1">
    <property type="nucleotide sequence ID" value="NC_014961.1"/>
</dbReference>
<dbReference type="Gene3D" id="1.10.10.460">
    <property type="entry name" value="Ribonuclease hii. Domain 2"/>
    <property type="match status" value="1"/>
</dbReference>
<proteinExistence type="inferred from homology"/>
<evidence type="ECO:0000256" key="4">
    <source>
        <dbReference type="ARBA" id="ARBA00004496"/>
    </source>
</evidence>
<sequence>MSAGDTIEIGVDEAGRGPFVGDMVIVGVIGPSRVFESLVSIGLKDSKALEPVARRELFWEILSSNVDIVAWLVSPFTIDRGNMNELEYIRICRILKLLSYSRLARSKPGNSLRIYVDEVKGYGESVRECAMRIYGEHVEVVMEPEADARYPAVSAASVIAKVIRDRNIDVLGKITGGLGSGYPSDPASRAWLATIYGRWDKPPVFIRRSWGIVRDIAPGWHIVKHVKHGRRRSRSLLDFMEGSRHGDESTGRGQG</sequence>
<dbReference type="InterPro" id="IPR036397">
    <property type="entry name" value="RNaseH_sf"/>
</dbReference>
<dbReference type="InterPro" id="IPR023160">
    <property type="entry name" value="RNase_HII_hlx-loop-hlx_cap_dom"/>
</dbReference>
<accession>E8R736</accession>
<keyword evidence="5" id="KW-0963">Cytoplasm</keyword>
<dbReference type="GO" id="GO:0043137">
    <property type="term" value="P:DNA replication, removal of RNA primer"/>
    <property type="evidence" value="ECO:0007669"/>
    <property type="project" value="TreeGrafter"/>
</dbReference>
<feature type="domain" description="RNase H type-2" evidence="12">
    <location>
        <begin position="6"/>
        <end position="222"/>
    </location>
</feature>
<dbReference type="AlphaFoldDB" id="E8R736"/>
<dbReference type="CDD" id="cd07180">
    <property type="entry name" value="RNase_HII_archaea_like"/>
    <property type="match status" value="1"/>
</dbReference>
<keyword evidence="7 10" id="KW-0479">Metal-binding</keyword>
<dbReference type="Proteomes" id="UP000001068">
    <property type="component" value="Chromosome"/>
</dbReference>
<dbReference type="eggNOG" id="arCOG04121">
    <property type="taxonomic scope" value="Archaea"/>
</dbReference>
<dbReference type="EMBL" id="CP002363">
    <property type="protein sequence ID" value="ADV64469.1"/>
    <property type="molecule type" value="Genomic_DNA"/>
</dbReference>
<dbReference type="PANTHER" id="PTHR10954">
    <property type="entry name" value="RIBONUCLEASE H2 SUBUNIT A"/>
    <property type="match status" value="1"/>
</dbReference>
<dbReference type="GO" id="GO:0003723">
    <property type="term" value="F:RNA binding"/>
    <property type="evidence" value="ECO:0007669"/>
    <property type="project" value="UniProtKB-UniRule"/>
</dbReference>
<dbReference type="Pfam" id="PF01351">
    <property type="entry name" value="RNase_HII"/>
    <property type="match status" value="1"/>
</dbReference>
<evidence type="ECO:0000256" key="1">
    <source>
        <dbReference type="ARBA" id="ARBA00000077"/>
    </source>
</evidence>
<evidence type="ECO:0000256" key="9">
    <source>
        <dbReference type="ARBA" id="ARBA00022801"/>
    </source>
</evidence>
<comment type="catalytic activity">
    <reaction evidence="1 10 11">
        <text>Endonucleolytic cleavage to 5'-phosphomonoester.</text>
        <dbReference type="EC" id="3.1.26.4"/>
    </reaction>
</comment>
<keyword evidence="8 10" id="KW-0255">Endonuclease</keyword>
<reference evidence="13 14" key="2">
    <citation type="journal article" date="2011" name="Stand. Genomic Sci.">
        <title>Complete genome sequence of Desulfurococcus mucosus type strain (O7/1).</title>
        <authorList>
            <person name="Wirth R."/>
            <person name="Chertkov O."/>
            <person name="Held B."/>
            <person name="Lapidus A."/>
            <person name="Nolan M."/>
            <person name="Lucas S."/>
            <person name="Hammon N."/>
            <person name="Deshpande S."/>
            <person name="Cheng J.F."/>
            <person name="Tapia R."/>
            <person name="Han C."/>
            <person name="Goodwin L."/>
            <person name="Pitluck S."/>
            <person name="Liolios K."/>
            <person name="Ioanna P."/>
            <person name="Ivanova N."/>
            <person name="Mavromatis K."/>
            <person name="Mikhailova N."/>
            <person name="Pati A."/>
            <person name="Chen A."/>
            <person name="Palaniappan K."/>
            <person name="Land M."/>
            <person name="Hauser L."/>
            <person name="Chang Y.J."/>
            <person name="Jeffries C.D."/>
            <person name="Bilek Y."/>
            <person name="Hader T."/>
            <person name="Rohde M."/>
            <person name="Spring S."/>
            <person name="Sikorski J."/>
            <person name="Goker M."/>
            <person name="Woyke T."/>
            <person name="Bristow J."/>
            <person name="Eisen J.A."/>
            <person name="Markowitz V."/>
            <person name="Hugenholtz P."/>
            <person name="Kyrpides N.C."/>
            <person name="Klenk H.P."/>
        </authorList>
    </citation>
    <scope>NUCLEOTIDE SEQUENCE [LARGE SCALE GENOMIC DNA]</scope>
    <source>
        <strain evidence="14">ATCC 35584 / DSM 2162 / JCM 9187 / O7/1</strain>
    </source>
</reference>
<dbReference type="GO" id="GO:0004523">
    <property type="term" value="F:RNA-DNA hybrid ribonuclease activity"/>
    <property type="evidence" value="ECO:0007669"/>
    <property type="project" value="UniProtKB-UniRule"/>
</dbReference>
<evidence type="ECO:0000256" key="11">
    <source>
        <dbReference type="RuleBase" id="RU003515"/>
    </source>
</evidence>
<keyword evidence="14" id="KW-1185">Reference proteome</keyword>
<dbReference type="STRING" id="765177.Desmu_0150"/>
<dbReference type="GO" id="GO:0032299">
    <property type="term" value="C:ribonuclease H2 complex"/>
    <property type="evidence" value="ECO:0007669"/>
    <property type="project" value="TreeGrafter"/>
</dbReference>
<reference evidence="14" key="1">
    <citation type="submission" date="2010-11" db="EMBL/GenBank/DDBJ databases">
        <title>The complete genome of Desulfurococcus mucosus DSM 2162.</title>
        <authorList>
            <consortium name="US DOE Joint Genome Institute (JGI-PGF)"/>
            <person name="Lucas S."/>
            <person name="Copeland A."/>
            <person name="Lapidus A."/>
            <person name="Bruce D."/>
            <person name="Goodwin L."/>
            <person name="Pitluck S."/>
            <person name="Kyrpides N."/>
            <person name="Mavromatis K."/>
            <person name="Pagani I."/>
            <person name="Ivanova N."/>
            <person name="Ovchinnikova G."/>
            <person name="Chertkov O."/>
            <person name="Held B."/>
            <person name="Brettin T."/>
            <person name="Detter J.C."/>
            <person name="Tapia R."/>
            <person name="Han C."/>
            <person name="Land M."/>
            <person name="Hauser L."/>
            <person name="Markowitz V."/>
            <person name="Cheng J.-F."/>
            <person name="Hugenholtz P."/>
            <person name="Woyke T."/>
            <person name="Wu D."/>
            <person name="Wirth R."/>
            <person name="Bilek Y."/>
            <person name="Hader T."/>
            <person name="Klenk H.-P."/>
            <person name="Eisen J.A."/>
        </authorList>
    </citation>
    <scope>NUCLEOTIDE SEQUENCE [LARGE SCALE GENOMIC DNA]</scope>
    <source>
        <strain evidence="14">ATCC 35584 / DSM 2162 / JCM 9187 / O7/1</strain>
    </source>
</reference>
<dbReference type="HOGENOM" id="CLU_036532_0_4_2"/>
<feature type="binding site" evidence="10">
    <location>
        <position position="13"/>
    </location>
    <ligand>
        <name>a divalent metal cation</name>
        <dbReference type="ChEBI" id="CHEBI:60240"/>
    </ligand>
</feature>
<evidence type="ECO:0000313" key="14">
    <source>
        <dbReference type="Proteomes" id="UP000001068"/>
    </source>
</evidence>
<dbReference type="PROSITE" id="PS51975">
    <property type="entry name" value="RNASE_H_2"/>
    <property type="match status" value="1"/>
</dbReference>
<evidence type="ECO:0000259" key="12">
    <source>
        <dbReference type="PROSITE" id="PS51975"/>
    </source>
</evidence>
<evidence type="ECO:0000256" key="3">
    <source>
        <dbReference type="ARBA" id="ARBA00004065"/>
    </source>
</evidence>
<keyword evidence="9 10" id="KW-0378">Hydrolase</keyword>
<dbReference type="OrthoDB" id="33866at2157"/>
<comment type="cofactor">
    <cofactor evidence="10">
        <name>Mn(2+)</name>
        <dbReference type="ChEBI" id="CHEBI:29035"/>
    </cofactor>
    <cofactor evidence="10">
        <name>Mg(2+)</name>
        <dbReference type="ChEBI" id="CHEBI:18420"/>
    </cofactor>
    <text evidence="10">Manganese or magnesium. Binds 1 divalent metal ion per monomer in the absence of substrate. May bind a second metal ion after substrate binding.</text>
</comment>
<evidence type="ECO:0000256" key="2">
    <source>
        <dbReference type="ARBA" id="ARBA00001946"/>
    </source>
</evidence>
<evidence type="ECO:0000256" key="7">
    <source>
        <dbReference type="ARBA" id="ARBA00022723"/>
    </source>
</evidence>
<dbReference type="PANTHER" id="PTHR10954:SF23">
    <property type="entry name" value="RIBONUCLEASE"/>
    <property type="match status" value="1"/>
</dbReference>
<comment type="cofactor">
    <cofactor evidence="2">
        <name>Mg(2+)</name>
        <dbReference type="ChEBI" id="CHEBI:18420"/>
    </cofactor>
</comment>
<dbReference type="InterPro" id="IPR024567">
    <property type="entry name" value="RNase_HII/HIII_dom"/>
</dbReference>
<name>E8R736_DESM0</name>